<feature type="region of interest" description="Disordered" evidence="10">
    <location>
        <begin position="1"/>
        <end position="30"/>
    </location>
</feature>
<sequence length="210" mass="23673">MTMPDETPTDDATDAIDDDDVNDGDDANRTDPVDLLLRSARDAATPDEFHVTGVMMQYYVVCERELWFAANHLEIDRDNAAVVRGTQVDENAYAEKRRHVSIDGTIAIDVLDDGRVMEVKPSSSLVEPAKLQLLYYLWYLEHVVGVERDGVLAHPTEREREPVELTPENETRVEDAIRGVHAIVTAERPPPAEEKPFCDACAYHDFCWSC</sequence>
<keyword evidence="8 9" id="KW-0464">Manganese</keyword>
<name>U2YHB7_9EURY</name>
<dbReference type="EMBL" id="BATA01000112">
    <property type="protein sequence ID" value="GAD53846.1"/>
    <property type="molecule type" value="Genomic_DNA"/>
</dbReference>
<proteinExistence type="inferred from homology"/>
<gene>
    <name evidence="12" type="ORF">MBEHAL_2606</name>
</gene>
<evidence type="ECO:0000256" key="4">
    <source>
        <dbReference type="ARBA" id="ARBA00022839"/>
    </source>
</evidence>
<feature type="compositionally biased region" description="Acidic residues" evidence="10">
    <location>
        <begin position="7"/>
        <end position="25"/>
    </location>
</feature>
<evidence type="ECO:0000256" key="8">
    <source>
        <dbReference type="ARBA" id="ARBA00023211"/>
    </source>
</evidence>
<reference evidence="12 13" key="1">
    <citation type="submission" date="2013-09" db="EMBL/GenBank/DDBJ databases">
        <title>Whole genome sequencing of Halarchaeum acidiphilum strain MH1-52-1.</title>
        <authorList>
            <person name="Shimane Y."/>
            <person name="Minegishi H."/>
            <person name="Nishi S."/>
            <person name="Echigo A."/>
            <person name="Shuto A."/>
            <person name="Konishi M."/>
            <person name="Ito T."/>
            <person name="Ohkuma M."/>
            <person name="Ohta Y."/>
            <person name="Nagano Y."/>
            <person name="Tsubouchi T."/>
            <person name="Mori K."/>
            <person name="Usui K."/>
            <person name="Kamekura M."/>
            <person name="Usami R."/>
            <person name="Takaki Y."/>
            <person name="Hatada Y."/>
        </authorList>
    </citation>
    <scope>NUCLEOTIDE SEQUENCE [LARGE SCALE GENOMIC DNA]</scope>
    <source>
        <strain evidence="12 13">JCM 16109</strain>
    </source>
</reference>
<evidence type="ECO:0000256" key="7">
    <source>
        <dbReference type="ARBA" id="ARBA00023118"/>
    </source>
</evidence>
<evidence type="ECO:0000256" key="5">
    <source>
        <dbReference type="ARBA" id="ARBA00023004"/>
    </source>
</evidence>
<evidence type="ECO:0000256" key="3">
    <source>
        <dbReference type="ARBA" id="ARBA00022801"/>
    </source>
</evidence>
<dbReference type="Proteomes" id="UP000016986">
    <property type="component" value="Unassembled WGS sequence"/>
</dbReference>
<dbReference type="InterPro" id="IPR013343">
    <property type="entry name" value="CRISPR-assoc_prot_Cas4"/>
</dbReference>
<dbReference type="eggNOG" id="arCOG00794">
    <property type="taxonomic scope" value="Archaea"/>
</dbReference>
<dbReference type="RefSeq" id="WP_020220937.1">
    <property type="nucleotide sequence ID" value="NZ_BANO01000019.1"/>
</dbReference>
<evidence type="ECO:0000259" key="11">
    <source>
        <dbReference type="Pfam" id="PF01930"/>
    </source>
</evidence>
<keyword evidence="6 9" id="KW-0411">Iron-sulfur</keyword>
<comment type="function">
    <text evidence="9">CRISPR (clustered regularly interspaced short palindromic repeat) is an adaptive immune system that provides protection against mobile genetic elements (viruses, transposable elements and conjugative plasmids). CRISPR clusters contain sequences complementary to antecedent mobile elements and target invading nucleic acids. CRISPR clusters are transcribed and processed into CRISPR RNA (crRNA).</text>
</comment>
<keyword evidence="3 9" id="KW-0378">Hydrolase</keyword>
<dbReference type="GO" id="GO:0051536">
    <property type="term" value="F:iron-sulfur cluster binding"/>
    <property type="evidence" value="ECO:0007669"/>
    <property type="project" value="UniProtKB-KW"/>
</dbReference>
<dbReference type="Pfam" id="PF01930">
    <property type="entry name" value="Cas_Cas4"/>
    <property type="match status" value="1"/>
</dbReference>
<evidence type="ECO:0000313" key="13">
    <source>
        <dbReference type="Proteomes" id="UP000016986"/>
    </source>
</evidence>
<comment type="cofactor">
    <cofactor evidence="9">
        <name>Mg(2+)</name>
        <dbReference type="ChEBI" id="CHEBI:18420"/>
    </cofactor>
    <cofactor evidence="9">
        <name>Mn(2+)</name>
        <dbReference type="ChEBI" id="CHEBI:29035"/>
    </cofactor>
    <text evidence="9">Mg(2+) or Mn(2+) required for ssDNA cleavage activity.</text>
</comment>
<evidence type="ECO:0000256" key="10">
    <source>
        <dbReference type="SAM" id="MobiDB-lite"/>
    </source>
</evidence>
<dbReference type="InterPro" id="IPR022765">
    <property type="entry name" value="Dna2/Cas4_DUF83"/>
</dbReference>
<evidence type="ECO:0000256" key="2">
    <source>
        <dbReference type="ARBA" id="ARBA00022723"/>
    </source>
</evidence>
<evidence type="ECO:0000256" key="9">
    <source>
        <dbReference type="RuleBase" id="RU365022"/>
    </source>
</evidence>
<accession>U2YHB7</accession>
<evidence type="ECO:0000256" key="6">
    <source>
        <dbReference type="ARBA" id="ARBA00023014"/>
    </source>
</evidence>
<protein>
    <recommendedName>
        <fullName evidence="9">CRISPR-associated exonuclease Cas4</fullName>
        <ecNumber evidence="9">3.1.12.1</ecNumber>
    </recommendedName>
</protein>
<comment type="cofactor">
    <cofactor evidence="9">
        <name>iron-sulfur cluster</name>
        <dbReference type="ChEBI" id="CHEBI:30408"/>
    </cofactor>
</comment>
<dbReference type="InterPro" id="IPR011604">
    <property type="entry name" value="PDDEXK-like_dom_sf"/>
</dbReference>
<dbReference type="Gene3D" id="3.90.320.10">
    <property type="match status" value="1"/>
</dbReference>
<organism evidence="12 13">
    <name type="scientific">Halarchaeum acidiphilum MH1-52-1</name>
    <dbReference type="NCBI Taxonomy" id="1261545"/>
    <lineage>
        <taxon>Archaea</taxon>
        <taxon>Methanobacteriati</taxon>
        <taxon>Methanobacteriota</taxon>
        <taxon>Stenosarchaea group</taxon>
        <taxon>Halobacteria</taxon>
        <taxon>Halobacteriales</taxon>
        <taxon>Halobacteriaceae</taxon>
    </lineage>
</organism>
<dbReference type="PANTHER" id="PTHR37168:SF1">
    <property type="entry name" value="CRISPR-ASSOCIATED EXONUCLEASE CAS4"/>
    <property type="match status" value="1"/>
</dbReference>
<keyword evidence="13" id="KW-1185">Reference proteome</keyword>
<dbReference type="EC" id="3.1.12.1" evidence="9"/>
<keyword evidence="5 9" id="KW-0408">Iron</keyword>
<dbReference type="GO" id="GO:0051607">
    <property type="term" value="P:defense response to virus"/>
    <property type="evidence" value="ECO:0007669"/>
    <property type="project" value="UniProtKB-KW"/>
</dbReference>
<dbReference type="GO" id="GO:0004527">
    <property type="term" value="F:exonuclease activity"/>
    <property type="evidence" value="ECO:0007669"/>
    <property type="project" value="UniProtKB-KW"/>
</dbReference>
<comment type="caution">
    <text evidence="12">The sequence shown here is derived from an EMBL/GenBank/DDBJ whole genome shotgun (WGS) entry which is preliminary data.</text>
</comment>
<dbReference type="AlphaFoldDB" id="U2YHB7"/>
<keyword evidence="2 9" id="KW-0479">Metal-binding</keyword>
<keyword evidence="7 9" id="KW-0051">Antiviral defense</keyword>
<feature type="domain" description="DUF83" evidence="11">
    <location>
        <begin position="52"/>
        <end position="209"/>
    </location>
</feature>
<dbReference type="PANTHER" id="PTHR37168">
    <property type="entry name" value="CRISPR-ASSOCIATED EXONUCLEASE CAS4"/>
    <property type="match status" value="1"/>
</dbReference>
<keyword evidence="1 9" id="KW-0540">Nuclease</keyword>
<keyword evidence="4 9" id="KW-0269">Exonuclease</keyword>
<evidence type="ECO:0000256" key="1">
    <source>
        <dbReference type="ARBA" id="ARBA00022722"/>
    </source>
</evidence>
<evidence type="ECO:0000313" key="12">
    <source>
        <dbReference type="EMBL" id="GAD53846.1"/>
    </source>
</evidence>
<dbReference type="GO" id="GO:0046872">
    <property type="term" value="F:metal ion binding"/>
    <property type="evidence" value="ECO:0007669"/>
    <property type="project" value="UniProtKB-KW"/>
</dbReference>
<comment type="similarity">
    <text evidence="9">Belongs to the CRISPR-associated exonuclease Cas4 family.</text>
</comment>
<dbReference type="NCBIfam" id="TIGR00372">
    <property type="entry name" value="cas4"/>
    <property type="match status" value="1"/>
</dbReference>